<dbReference type="FunFam" id="1.10.510.10:FF:000475">
    <property type="entry name" value="Calcium-dependent protein kinase 5"/>
    <property type="match status" value="1"/>
</dbReference>
<dbReference type="SUPFAM" id="SSF47473">
    <property type="entry name" value="EF-hand"/>
    <property type="match status" value="1"/>
</dbReference>
<organism evidence="17 18">
    <name type="scientific">Gregarina niphandrodes</name>
    <name type="common">Septate eugregarine</name>
    <dbReference type="NCBI Taxonomy" id="110365"/>
    <lineage>
        <taxon>Eukaryota</taxon>
        <taxon>Sar</taxon>
        <taxon>Alveolata</taxon>
        <taxon>Apicomplexa</taxon>
        <taxon>Conoidasida</taxon>
        <taxon>Gregarinasina</taxon>
        <taxon>Eugregarinorida</taxon>
        <taxon>Gregarinidae</taxon>
        <taxon>Gregarina</taxon>
    </lineage>
</organism>
<keyword evidence="3" id="KW-0723">Serine/threonine-protein kinase</keyword>
<dbReference type="InterPro" id="IPR018247">
    <property type="entry name" value="EF_Hand_1_Ca_BS"/>
</dbReference>
<evidence type="ECO:0000256" key="3">
    <source>
        <dbReference type="ARBA" id="ARBA00022527"/>
    </source>
</evidence>
<evidence type="ECO:0000256" key="4">
    <source>
        <dbReference type="ARBA" id="ARBA00022679"/>
    </source>
</evidence>
<dbReference type="PROSITE" id="PS50011">
    <property type="entry name" value="PROTEIN_KINASE_DOM"/>
    <property type="match status" value="1"/>
</dbReference>
<dbReference type="InterPro" id="IPR017441">
    <property type="entry name" value="Protein_kinase_ATP_BS"/>
</dbReference>
<dbReference type="SUPFAM" id="SSF56112">
    <property type="entry name" value="Protein kinase-like (PK-like)"/>
    <property type="match status" value="1"/>
</dbReference>
<dbReference type="InterPro" id="IPR011009">
    <property type="entry name" value="Kinase-like_dom_sf"/>
</dbReference>
<dbReference type="EMBL" id="AFNH02000086">
    <property type="protein sequence ID" value="EZG85645.1"/>
    <property type="molecule type" value="Genomic_DNA"/>
</dbReference>
<comment type="cofactor">
    <cofactor evidence="1">
        <name>Mg(2+)</name>
        <dbReference type="ChEBI" id="CHEBI:18420"/>
    </cofactor>
</comment>
<keyword evidence="9" id="KW-0106">Calcium</keyword>
<feature type="binding site" evidence="14">
    <location>
        <position position="167"/>
    </location>
    <ligand>
        <name>ATP</name>
        <dbReference type="ChEBI" id="CHEBI:30616"/>
    </ligand>
</feature>
<feature type="domain" description="EF-hand" evidence="16">
    <location>
        <begin position="444"/>
        <end position="479"/>
    </location>
</feature>
<evidence type="ECO:0000256" key="6">
    <source>
        <dbReference type="ARBA" id="ARBA00022737"/>
    </source>
</evidence>
<dbReference type="Pfam" id="PF00069">
    <property type="entry name" value="Pkinase"/>
    <property type="match status" value="1"/>
</dbReference>
<dbReference type="GO" id="GO:0005524">
    <property type="term" value="F:ATP binding"/>
    <property type="evidence" value="ECO:0007669"/>
    <property type="project" value="UniProtKB-UniRule"/>
</dbReference>
<evidence type="ECO:0000256" key="11">
    <source>
        <dbReference type="ARBA" id="ARBA00024334"/>
    </source>
</evidence>
<dbReference type="EC" id="2.7.11.1" evidence="2"/>
<dbReference type="RefSeq" id="XP_011128824.1">
    <property type="nucleotide sequence ID" value="XM_011130522.1"/>
</dbReference>
<evidence type="ECO:0000259" key="15">
    <source>
        <dbReference type="PROSITE" id="PS50011"/>
    </source>
</evidence>
<evidence type="ECO:0000313" key="17">
    <source>
        <dbReference type="EMBL" id="EZG85645.1"/>
    </source>
</evidence>
<dbReference type="InterPro" id="IPR002048">
    <property type="entry name" value="EF_hand_dom"/>
</dbReference>
<dbReference type="Gene3D" id="3.30.200.20">
    <property type="entry name" value="Phosphorylase Kinase, domain 1"/>
    <property type="match status" value="1"/>
</dbReference>
<dbReference type="AlphaFoldDB" id="A0A023BCV0"/>
<evidence type="ECO:0000256" key="13">
    <source>
        <dbReference type="ARBA" id="ARBA00048679"/>
    </source>
</evidence>
<proteinExistence type="inferred from homology"/>
<keyword evidence="8 17" id="KW-0418">Kinase</keyword>
<dbReference type="GeneID" id="22910688"/>
<evidence type="ECO:0000256" key="7">
    <source>
        <dbReference type="ARBA" id="ARBA00022741"/>
    </source>
</evidence>
<dbReference type="InterPro" id="IPR011992">
    <property type="entry name" value="EF-hand-dom_pair"/>
</dbReference>
<dbReference type="PROSITE" id="PS00107">
    <property type="entry name" value="PROTEIN_KINASE_ATP"/>
    <property type="match status" value="1"/>
</dbReference>
<dbReference type="OrthoDB" id="40902at2759"/>
<evidence type="ECO:0000256" key="2">
    <source>
        <dbReference type="ARBA" id="ARBA00012513"/>
    </source>
</evidence>
<reference evidence="17" key="1">
    <citation type="submission" date="2013-12" db="EMBL/GenBank/DDBJ databases">
        <authorList>
            <person name="Omoto C.K."/>
            <person name="Sibley D."/>
            <person name="Venepally P."/>
            <person name="Hadjithomas M."/>
            <person name="Karamycheva S."/>
            <person name="Brunk B."/>
            <person name="Roos D."/>
            <person name="Caler E."/>
            <person name="Lorenzi H."/>
        </authorList>
    </citation>
    <scope>NUCLEOTIDE SEQUENCE</scope>
</reference>
<evidence type="ECO:0000256" key="12">
    <source>
        <dbReference type="ARBA" id="ARBA00047899"/>
    </source>
</evidence>
<keyword evidence="18" id="KW-1185">Reference proteome</keyword>
<dbReference type="Gene3D" id="1.10.510.10">
    <property type="entry name" value="Transferase(Phosphotransferase) domain 1"/>
    <property type="match status" value="1"/>
</dbReference>
<dbReference type="PROSITE" id="PS50222">
    <property type="entry name" value="EF_HAND_2"/>
    <property type="match status" value="3"/>
</dbReference>
<dbReference type="PANTHER" id="PTHR24349">
    <property type="entry name" value="SERINE/THREONINE-PROTEIN KINASE"/>
    <property type="match status" value="1"/>
</dbReference>
<feature type="domain" description="EF-hand" evidence="16">
    <location>
        <begin position="515"/>
        <end position="550"/>
    </location>
</feature>
<dbReference type="InterPro" id="IPR000719">
    <property type="entry name" value="Prot_kinase_dom"/>
</dbReference>
<gene>
    <name evidence="17" type="ORF">GNI_011640</name>
</gene>
<comment type="catalytic activity">
    <reaction evidence="12">
        <text>L-threonyl-[protein] + ATP = O-phospho-L-threonyl-[protein] + ADP + H(+)</text>
        <dbReference type="Rhea" id="RHEA:46608"/>
        <dbReference type="Rhea" id="RHEA-COMP:11060"/>
        <dbReference type="Rhea" id="RHEA-COMP:11605"/>
        <dbReference type="ChEBI" id="CHEBI:15378"/>
        <dbReference type="ChEBI" id="CHEBI:30013"/>
        <dbReference type="ChEBI" id="CHEBI:30616"/>
        <dbReference type="ChEBI" id="CHEBI:61977"/>
        <dbReference type="ChEBI" id="CHEBI:456216"/>
        <dbReference type="EC" id="2.7.11.1"/>
    </reaction>
</comment>
<comment type="caution">
    <text evidence="17">The sequence shown here is derived from an EMBL/GenBank/DDBJ whole genome shotgun (WGS) entry which is preliminary data.</text>
</comment>
<keyword evidence="10 14" id="KW-0067">ATP-binding</keyword>
<evidence type="ECO:0000256" key="10">
    <source>
        <dbReference type="ARBA" id="ARBA00022840"/>
    </source>
</evidence>
<dbReference type="Proteomes" id="UP000019763">
    <property type="component" value="Unassembled WGS sequence"/>
</dbReference>
<keyword evidence="4" id="KW-0808">Transferase</keyword>
<comment type="catalytic activity">
    <reaction evidence="13">
        <text>L-seryl-[protein] + ATP = O-phospho-L-seryl-[protein] + ADP + H(+)</text>
        <dbReference type="Rhea" id="RHEA:17989"/>
        <dbReference type="Rhea" id="RHEA-COMP:9863"/>
        <dbReference type="Rhea" id="RHEA-COMP:11604"/>
        <dbReference type="ChEBI" id="CHEBI:15378"/>
        <dbReference type="ChEBI" id="CHEBI:29999"/>
        <dbReference type="ChEBI" id="CHEBI:30616"/>
        <dbReference type="ChEBI" id="CHEBI:83421"/>
        <dbReference type="ChEBI" id="CHEBI:456216"/>
        <dbReference type="EC" id="2.7.11.1"/>
    </reaction>
</comment>
<dbReference type="Pfam" id="PF13499">
    <property type="entry name" value="EF-hand_7"/>
    <property type="match status" value="2"/>
</dbReference>
<dbReference type="SMART" id="SM00054">
    <property type="entry name" value="EFh"/>
    <property type="match status" value="4"/>
</dbReference>
<dbReference type="VEuPathDB" id="CryptoDB:GNI_011640"/>
<dbReference type="SMART" id="SM00220">
    <property type="entry name" value="S_TKc"/>
    <property type="match status" value="1"/>
</dbReference>
<keyword evidence="6" id="KW-0677">Repeat</keyword>
<feature type="domain" description="EF-hand" evidence="16">
    <location>
        <begin position="481"/>
        <end position="514"/>
    </location>
</feature>
<keyword evidence="7 14" id="KW-0547">Nucleotide-binding</keyword>
<dbReference type="eggNOG" id="KOG0032">
    <property type="taxonomic scope" value="Eukaryota"/>
</dbReference>
<dbReference type="InterPro" id="IPR008271">
    <property type="entry name" value="Ser/Thr_kinase_AS"/>
</dbReference>
<evidence type="ECO:0000313" key="18">
    <source>
        <dbReference type="Proteomes" id="UP000019763"/>
    </source>
</evidence>
<evidence type="ECO:0000256" key="5">
    <source>
        <dbReference type="ARBA" id="ARBA00022723"/>
    </source>
</evidence>
<protein>
    <recommendedName>
        <fullName evidence="2">non-specific serine/threonine protein kinase</fullName>
        <ecNumber evidence="2">2.7.11.1</ecNumber>
    </recommendedName>
</protein>
<evidence type="ECO:0000256" key="8">
    <source>
        <dbReference type="ARBA" id="ARBA00022777"/>
    </source>
</evidence>
<dbReference type="GO" id="GO:0005509">
    <property type="term" value="F:calcium ion binding"/>
    <property type="evidence" value="ECO:0007669"/>
    <property type="project" value="InterPro"/>
</dbReference>
<keyword evidence="5" id="KW-0479">Metal-binding</keyword>
<dbReference type="FunFam" id="1.10.238.10:FF:000001">
    <property type="entry name" value="Calmodulin 1"/>
    <property type="match status" value="1"/>
</dbReference>
<dbReference type="PROSITE" id="PS00018">
    <property type="entry name" value="EF_HAND_1"/>
    <property type="match status" value="2"/>
</dbReference>
<sequence>MAYDNKKTDEPQQRHTFQHLCTKCDKDPQKISGTKIPGKYIINLEKDDVGMHPPDSVFSPAFSVFSLRFCFRFRAHSPSLRFRCVEMCVLFVVDTRGSFKADGSSSPATRVSLSRSSIVKEKILQNSTLDDIYEFQGKGDAGNLGKGSYGSVMKAVDKRSGALRAIKTVYKPKIENISRLRREILIMKSLDHPSIIRLFEVYEDDVNLHLVMELCTGGELFDRIIKAGHLSERYAATIMRQVFSAIAYCHNLNIMHRDLKPENLLFADPSPVAPVKVIDWGFAAQCSHNHRFTSVVGTPYYVAPEVLFGSYNKMCDLWSAGVILYILLCGYPPFHGKDNKEILEKVKAGSYNFDTKAWKRVADYSKDLIRRLLTYDPRRRLTAAEALQHPWITFYTNTTGGISQDSPISNRLGTELINKFRLFRKANKLKQLALTAVAYQLSETDITALHNLFSRIDKNSTGTLVKSELEQALKDMGIKITSEIRVLIDEIDGDGNGAIEYSEFIAACLDHKFYEQESVCRAAFRVFDLDGDGVITKAELHKVLNMGFVQEALSPKDIDNIMREVSPSSAADSEINFNDFLEIMRSQRRTEVQ</sequence>
<dbReference type="PROSITE" id="PS00108">
    <property type="entry name" value="PROTEIN_KINASE_ST"/>
    <property type="match status" value="1"/>
</dbReference>
<dbReference type="FunFam" id="3.30.200.20:FF:000315">
    <property type="entry name" value="Calcium-dependent protein kinase 3"/>
    <property type="match status" value="1"/>
</dbReference>
<dbReference type="CDD" id="cd05117">
    <property type="entry name" value="STKc_CAMK"/>
    <property type="match status" value="1"/>
</dbReference>
<evidence type="ECO:0000256" key="14">
    <source>
        <dbReference type="PROSITE-ProRule" id="PRU10141"/>
    </source>
</evidence>
<dbReference type="GO" id="GO:0004674">
    <property type="term" value="F:protein serine/threonine kinase activity"/>
    <property type="evidence" value="ECO:0007669"/>
    <property type="project" value="UniProtKB-KW"/>
</dbReference>
<evidence type="ECO:0000259" key="16">
    <source>
        <dbReference type="PROSITE" id="PS50222"/>
    </source>
</evidence>
<evidence type="ECO:0000256" key="9">
    <source>
        <dbReference type="ARBA" id="ARBA00022837"/>
    </source>
</evidence>
<accession>A0A023BCV0</accession>
<feature type="domain" description="Protein kinase" evidence="15">
    <location>
        <begin position="138"/>
        <end position="392"/>
    </location>
</feature>
<evidence type="ECO:0000256" key="1">
    <source>
        <dbReference type="ARBA" id="ARBA00001946"/>
    </source>
</evidence>
<dbReference type="OMA" id="TCVAYQL"/>
<comment type="similarity">
    <text evidence="11">Belongs to the protein kinase superfamily. Ser/Thr protein kinase family. CDPK subfamily.</text>
</comment>
<dbReference type="Gene3D" id="1.10.238.10">
    <property type="entry name" value="EF-hand"/>
    <property type="match status" value="2"/>
</dbReference>
<dbReference type="InterPro" id="IPR050205">
    <property type="entry name" value="CDPK_Ser/Thr_kinases"/>
</dbReference>
<name>A0A023BCV0_GRENI</name>